<dbReference type="AlphaFoldDB" id="A0A8H3LNR3"/>
<dbReference type="PROSITE" id="PS50011">
    <property type="entry name" value="PROTEIN_KINASE_DOM"/>
    <property type="match status" value="1"/>
</dbReference>
<keyword evidence="3 6" id="KW-0418">Kinase</keyword>
<protein>
    <submittedName>
        <fullName evidence="6">Kinase-like domain-containing protein</fullName>
    </submittedName>
</protein>
<evidence type="ECO:0000256" key="4">
    <source>
        <dbReference type="ARBA" id="ARBA00022840"/>
    </source>
</evidence>
<keyword evidence="2" id="KW-0547">Nucleotide-binding</keyword>
<evidence type="ECO:0000313" key="7">
    <source>
        <dbReference type="Proteomes" id="UP000615446"/>
    </source>
</evidence>
<keyword evidence="1" id="KW-0808">Transferase</keyword>
<dbReference type="GO" id="GO:0005524">
    <property type="term" value="F:ATP binding"/>
    <property type="evidence" value="ECO:0007669"/>
    <property type="project" value="UniProtKB-KW"/>
</dbReference>
<feature type="domain" description="Protein kinase" evidence="5">
    <location>
        <begin position="1"/>
        <end position="208"/>
    </location>
</feature>
<dbReference type="EMBL" id="BLAL01000194">
    <property type="protein sequence ID" value="GES90324.1"/>
    <property type="molecule type" value="Genomic_DNA"/>
</dbReference>
<evidence type="ECO:0000256" key="1">
    <source>
        <dbReference type="ARBA" id="ARBA00022679"/>
    </source>
</evidence>
<comment type="caution">
    <text evidence="6">The sequence shown here is derived from an EMBL/GenBank/DDBJ whole genome shotgun (WGS) entry which is preliminary data.</text>
</comment>
<dbReference type="Pfam" id="PF07714">
    <property type="entry name" value="PK_Tyr_Ser-Thr"/>
    <property type="match status" value="2"/>
</dbReference>
<dbReference type="Proteomes" id="UP000615446">
    <property type="component" value="Unassembled WGS sequence"/>
</dbReference>
<proteinExistence type="predicted"/>
<dbReference type="Gene3D" id="1.10.510.10">
    <property type="entry name" value="Transferase(Phosphotransferase) domain 1"/>
    <property type="match status" value="2"/>
</dbReference>
<reference evidence="6" key="1">
    <citation type="submission" date="2019-10" db="EMBL/GenBank/DDBJ databases">
        <title>Conservation and host-specific expression of non-tandemly repeated heterogenous ribosome RNA gene in arbuscular mycorrhizal fungi.</title>
        <authorList>
            <person name="Maeda T."/>
            <person name="Kobayashi Y."/>
            <person name="Nakagawa T."/>
            <person name="Ezawa T."/>
            <person name="Yamaguchi K."/>
            <person name="Bino T."/>
            <person name="Nishimoto Y."/>
            <person name="Shigenobu S."/>
            <person name="Kawaguchi M."/>
        </authorList>
    </citation>
    <scope>NUCLEOTIDE SEQUENCE</scope>
    <source>
        <strain evidence="6">HR1</strain>
    </source>
</reference>
<sequence>MANSHKNIIQFHGITKFNDEEKISLILQYAEDRTLKDYLRNDTITFEWKNQLKFAKEIASAILWLHDDKRIVHGDLHHDNILVHQIGRFWPLAVLFWELTSRSSPFNYENKDCISLMFSILNGSRENPVPNTNVKFIELYRKCWEHEPDKRPDIRRVNLELSDIDSENIKTSAVFYSNEREINEEIESEYYDLSNVEKDCDINAIMNS</sequence>
<evidence type="ECO:0000259" key="5">
    <source>
        <dbReference type="PROSITE" id="PS50011"/>
    </source>
</evidence>
<accession>A0A8H3LNR3</accession>
<dbReference type="InterPro" id="IPR001245">
    <property type="entry name" value="Ser-Thr/Tyr_kinase_cat_dom"/>
</dbReference>
<keyword evidence="4" id="KW-0067">ATP-binding</keyword>
<gene>
    <name evidence="6" type="ORF">RCL2_001718100</name>
</gene>
<organism evidence="6 7">
    <name type="scientific">Rhizophagus clarus</name>
    <dbReference type="NCBI Taxonomy" id="94130"/>
    <lineage>
        <taxon>Eukaryota</taxon>
        <taxon>Fungi</taxon>
        <taxon>Fungi incertae sedis</taxon>
        <taxon>Mucoromycota</taxon>
        <taxon>Glomeromycotina</taxon>
        <taxon>Glomeromycetes</taxon>
        <taxon>Glomerales</taxon>
        <taxon>Glomeraceae</taxon>
        <taxon>Rhizophagus</taxon>
    </lineage>
</organism>
<dbReference type="GO" id="GO:0004674">
    <property type="term" value="F:protein serine/threonine kinase activity"/>
    <property type="evidence" value="ECO:0007669"/>
    <property type="project" value="TreeGrafter"/>
</dbReference>
<dbReference type="InterPro" id="IPR000719">
    <property type="entry name" value="Prot_kinase_dom"/>
</dbReference>
<dbReference type="SUPFAM" id="SSF56112">
    <property type="entry name" value="Protein kinase-like (PK-like)"/>
    <property type="match status" value="1"/>
</dbReference>
<evidence type="ECO:0000256" key="3">
    <source>
        <dbReference type="ARBA" id="ARBA00022777"/>
    </source>
</evidence>
<name>A0A8H3LNR3_9GLOM</name>
<dbReference type="InterPro" id="IPR011009">
    <property type="entry name" value="Kinase-like_dom_sf"/>
</dbReference>
<dbReference type="OrthoDB" id="10261027at2759"/>
<evidence type="ECO:0000313" key="6">
    <source>
        <dbReference type="EMBL" id="GES90324.1"/>
    </source>
</evidence>
<evidence type="ECO:0000256" key="2">
    <source>
        <dbReference type="ARBA" id="ARBA00022741"/>
    </source>
</evidence>
<dbReference type="PANTHER" id="PTHR44329">
    <property type="entry name" value="SERINE/THREONINE-PROTEIN KINASE TNNI3K-RELATED"/>
    <property type="match status" value="1"/>
</dbReference>
<dbReference type="PANTHER" id="PTHR44329:SF288">
    <property type="entry name" value="MITOGEN-ACTIVATED PROTEIN KINASE KINASE KINASE 20"/>
    <property type="match status" value="1"/>
</dbReference>
<dbReference type="InterPro" id="IPR051681">
    <property type="entry name" value="Ser/Thr_Kinases-Pseudokinases"/>
</dbReference>